<evidence type="ECO:0000256" key="11">
    <source>
        <dbReference type="ARBA" id="ARBA00022989"/>
    </source>
</evidence>
<dbReference type="InterPro" id="IPR001505">
    <property type="entry name" value="Copper_CuA"/>
</dbReference>
<evidence type="ECO:0000256" key="9">
    <source>
        <dbReference type="ARBA" id="ARBA00022967"/>
    </source>
</evidence>
<dbReference type="GO" id="GO:0016491">
    <property type="term" value="F:oxidoreductase activity"/>
    <property type="evidence" value="ECO:0007669"/>
    <property type="project" value="InterPro"/>
</dbReference>
<feature type="transmembrane region" description="Helical" evidence="19">
    <location>
        <begin position="31"/>
        <end position="56"/>
    </location>
</feature>
<reference evidence="22 23" key="1">
    <citation type="submission" date="2020-08" db="EMBL/GenBank/DDBJ databases">
        <title>Genomic Encyclopedia of Type Strains, Phase III (KMG-III): the genomes of soil and plant-associated and newly described type strains.</title>
        <authorList>
            <person name="Whitman W."/>
        </authorList>
    </citation>
    <scope>NUCLEOTIDE SEQUENCE [LARGE SCALE GENOMIC DNA]</scope>
    <source>
        <strain evidence="22 23">CECT 7744</strain>
    </source>
</reference>
<dbReference type="PANTHER" id="PTHR22888:SF9">
    <property type="entry name" value="CYTOCHROME C OXIDASE SUBUNIT 2"/>
    <property type="match status" value="1"/>
</dbReference>
<comment type="catalytic activity">
    <reaction evidence="17">
        <text>4 Fe(II)-[cytochrome c] + O2 + 8 H(+)(in) = 4 Fe(III)-[cytochrome c] + 2 H2O + 4 H(+)(out)</text>
        <dbReference type="Rhea" id="RHEA:11436"/>
        <dbReference type="Rhea" id="RHEA-COMP:10350"/>
        <dbReference type="Rhea" id="RHEA-COMP:14399"/>
        <dbReference type="ChEBI" id="CHEBI:15377"/>
        <dbReference type="ChEBI" id="CHEBI:15378"/>
        <dbReference type="ChEBI" id="CHEBI:15379"/>
        <dbReference type="ChEBI" id="CHEBI:29033"/>
        <dbReference type="ChEBI" id="CHEBI:29034"/>
        <dbReference type="EC" id="7.1.1.9"/>
    </reaction>
</comment>
<dbReference type="GO" id="GO:0016020">
    <property type="term" value="C:membrane"/>
    <property type="evidence" value="ECO:0007669"/>
    <property type="project" value="UniProtKB-SubCell"/>
</dbReference>
<evidence type="ECO:0000259" key="20">
    <source>
        <dbReference type="PROSITE" id="PS50857"/>
    </source>
</evidence>
<dbReference type="InterPro" id="IPR045187">
    <property type="entry name" value="CcO_II"/>
</dbReference>
<feature type="domain" description="Cytochrome oxidase subunit II copper A binding" evidence="20">
    <location>
        <begin position="109"/>
        <end position="220"/>
    </location>
</feature>
<keyword evidence="10" id="KW-0249">Electron transport</keyword>
<keyword evidence="14 19" id="KW-0472">Membrane</keyword>
<dbReference type="GO" id="GO:0004129">
    <property type="term" value="F:cytochrome-c oxidase activity"/>
    <property type="evidence" value="ECO:0007669"/>
    <property type="project" value="UniProtKB-EC"/>
</dbReference>
<comment type="similarity">
    <text evidence="2">Belongs to the cytochrome c oxidase subunit 2 family.</text>
</comment>
<dbReference type="Gene3D" id="1.10.287.90">
    <property type="match status" value="1"/>
</dbReference>
<evidence type="ECO:0000256" key="1">
    <source>
        <dbReference type="ARBA" id="ARBA00004141"/>
    </source>
</evidence>
<keyword evidence="23" id="KW-1185">Reference proteome</keyword>
<evidence type="ECO:0000256" key="13">
    <source>
        <dbReference type="ARBA" id="ARBA00023008"/>
    </source>
</evidence>
<dbReference type="GO" id="GO:0005507">
    <property type="term" value="F:copper ion binding"/>
    <property type="evidence" value="ECO:0007669"/>
    <property type="project" value="InterPro"/>
</dbReference>
<name>A0A7W5EV73_9GAMM</name>
<comment type="caution">
    <text evidence="22">The sequence shown here is derived from an EMBL/GenBank/DDBJ whole genome shotgun (WGS) entry which is preliminary data.</text>
</comment>
<dbReference type="InterPro" id="IPR008972">
    <property type="entry name" value="Cupredoxin"/>
</dbReference>
<proteinExistence type="inferred from homology"/>
<dbReference type="Gene3D" id="2.60.40.420">
    <property type="entry name" value="Cupredoxins - blue copper proteins"/>
    <property type="match status" value="1"/>
</dbReference>
<evidence type="ECO:0000313" key="22">
    <source>
        <dbReference type="EMBL" id="MBB3230945.1"/>
    </source>
</evidence>
<gene>
    <name evidence="22" type="ORF">FHR97_001797</name>
</gene>
<sequence length="339" mass="37011">MSSESAYLPEVSKGLTLMPEQASAFAGEIDALFIALVVVCGLLTLAVFALIAIFGYRYRAGSRVDRRARFGKAADQRLELGVLAVMLVIFMGLFGWAGSLYLEMFRGPPAAMTLNVVGKQWMWKVQHPDGTREINTIHVPAGETIHLRVTSQDVIHSFYLPALRLKRDVLPGTYREAWFTADKPGEYRLFCAEYCGSYHAQMRGKLVVMEPADYQRWLTRQGDSESPAVSGADLFQSYGCSGCHLGKQGVRAPSLAGVFGRAVPLAGGGTLIADEAYLRDSIMQPQKHVVAGFDPIMPSYAGQISEEEVLQLIAYIKSLDAQERATSPAQDPTQGGALP</sequence>
<evidence type="ECO:0000256" key="2">
    <source>
        <dbReference type="ARBA" id="ARBA00007866"/>
    </source>
</evidence>
<dbReference type="InterPro" id="IPR014222">
    <property type="entry name" value="Cyt_c_oxidase_su2"/>
</dbReference>
<feature type="domain" description="Cytochrome c" evidence="21">
    <location>
        <begin position="226"/>
        <end position="320"/>
    </location>
</feature>
<keyword evidence="7 19" id="KW-0812">Transmembrane</keyword>
<dbReference type="Pfam" id="PF13442">
    <property type="entry name" value="Cytochrome_CBB3"/>
    <property type="match status" value="1"/>
</dbReference>
<feature type="transmembrane region" description="Helical" evidence="19">
    <location>
        <begin position="77"/>
        <end position="102"/>
    </location>
</feature>
<dbReference type="NCBIfam" id="TIGR02866">
    <property type="entry name" value="CoxB"/>
    <property type="match status" value="1"/>
</dbReference>
<evidence type="ECO:0000256" key="18">
    <source>
        <dbReference type="PROSITE-ProRule" id="PRU00433"/>
    </source>
</evidence>
<dbReference type="InterPro" id="IPR036909">
    <property type="entry name" value="Cyt_c-like_dom_sf"/>
</dbReference>
<evidence type="ECO:0000256" key="4">
    <source>
        <dbReference type="ARBA" id="ARBA00022448"/>
    </source>
</evidence>
<dbReference type="EC" id="7.1.1.9" evidence="3"/>
<dbReference type="CDD" id="cd13915">
    <property type="entry name" value="CuRO_HCO_II_like_2"/>
    <property type="match status" value="1"/>
</dbReference>
<protein>
    <recommendedName>
        <fullName evidence="3">cytochrome-c oxidase</fullName>
        <ecNumber evidence="3">7.1.1.9</ecNumber>
    </recommendedName>
    <alternativeName>
        <fullName evidence="16">Cytochrome aa3 subunit 2</fullName>
    </alternativeName>
</protein>
<evidence type="ECO:0000259" key="21">
    <source>
        <dbReference type="PROSITE" id="PS51007"/>
    </source>
</evidence>
<organism evidence="22 23">
    <name type="scientific">Halomonas stenophila</name>
    <dbReference type="NCBI Taxonomy" id="795312"/>
    <lineage>
        <taxon>Bacteria</taxon>
        <taxon>Pseudomonadati</taxon>
        <taxon>Pseudomonadota</taxon>
        <taxon>Gammaproteobacteria</taxon>
        <taxon>Oceanospirillales</taxon>
        <taxon>Halomonadaceae</taxon>
        <taxon>Halomonas</taxon>
    </lineage>
</organism>
<keyword evidence="8 18" id="KW-0479">Metal-binding</keyword>
<dbReference type="PROSITE" id="PS00078">
    <property type="entry name" value="COX2"/>
    <property type="match status" value="1"/>
</dbReference>
<dbReference type="SUPFAM" id="SSF49503">
    <property type="entry name" value="Cupredoxins"/>
    <property type="match status" value="1"/>
</dbReference>
<dbReference type="PROSITE" id="PS50857">
    <property type="entry name" value="COX2_CUA"/>
    <property type="match status" value="1"/>
</dbReference>
<evidence type="ECO:0000256" key="14">
    <source>
        <dbReference type="ARBA" id="ARBA00023136"/>
    </source>
</evidence>
<dbReference type="PANTHER" id="PTHR22888">
    <property type="entry name" value="CYTOCHROME C OXIDASE, SUBUNIT II"/>
    <property type="match status" value="1"/>
</dbReference>
<dbReference type="SUPFAM" id="SSF46626">
    <property type="entry name" value="Cytochrome c"/>
    <property type="match status" value="1"/>
</dbReference>
<evidence type="ECO:0000256" key="7">
    <source>
        <dbReference type="ARBA" id="ARBA00022692"/>
    </source>
</evidence>
<keyword evidence="13" id="KW-0186">Copper</keyword>
<dbReference type="RefSeq" id="WP_183383447.1">
    <property type="nucleotide sequence ID" value="NZ_JACHXR010000004.1"/>
</dbReference>
<evidence type="ECO:0000256" key="10">
    <source>
        <dbReference type="ARBA" id="ARBA00022982"/>
    </source>
</evidence>
<evidence type="ECO:0000256" key="8">
    <source>
        <dbReference type="ARBA" id="ARBA00022723"/>
    </source>
</evidence>
<dbReference type="PROSITE" id="PS51007">
    <property type="entry name" value="CYTC"/>
    <property type="match status" value="1"/>
</dbReference>
<dbReference type="AlphaFoldDB" id="A0A7W5EV73"/>
<evidence type="ECO:0000256" key="12">
    <source>
        <dbReference type="ARBA" id="ARBA00023004"/>
    </source>
</evidence>
<evidence type="ECO:0000256" key="3">
    <source>
        <dbReference type="ARBA" id="ARBA00012949"/>
    </source>
</evidence>
<accession>A0A7W5EV73</accession>
<keyword evidence="4" id="KW-0813">Transport</keyword>
<keyword evidence="6" id="KW-0679">Respiratory chain</keyword>
<dbReference type="Pfam" id="PF00116">
    <property type="entry name" value="COX2"/>
    <property type="match status" value="1"/>
</dbReference>
<comment type="function">
    <text evidence="15">Subunits I and II form the functional core of the enzyme complex. Electrons originating in cytochrome c are transferred via heme a and Cu(A) to the binuclear center formed by heme a3 and Cu(B).</text>
</comment>
<evidence type="ECO:0000313" key="23">
    <source>
        <dbReference type="Proteomes" id="UP000518892"/>
    </source>
</evidence>
<dbReference type="InterPro" id="IPR009056">
    <property type="entry name" value="Cyt_c-like_dom"/>
</dbReference>
<evidence type="ECO:0000256" key="17">
    <source>
        <dbReference type="ARBA" id="ARBA00047816"/>
    </source>
</evidence>
<keyword evidence="9" id="KW-1278">Translocase</keyword>
<evidence type="ECO:0000256" key="19">
    <source>
        <dbReference type="SAM" id="Phobius"/>
    </source>
</evidence>
<comment type="subcellular location">
    <subcellularLocation>
        <location evidence="1">Membrane</location>
        <topology evidence="1">Multi-pass membrane protein</topology>
    </subcellularLocation>
</comment>
<dbReference type="Proteomes" id="UP000518892">
    <property type="component" value="Unassembled WGS sequence"/>
</dbReference>
<evidence type="ECO:0000256" key="6">
    <source>
        <dbReference type="ARBA" id="ARBA00022660"/>
    </source>
</evidence>
<keyword evidence="5 18" id="KW-0349">Heme</keyword>
<evidence type="ECO:0000256" key="5">
    <source>
        <dbReference type="ARBA" id="ARBA00022617"/>
    </source>
</evidence>
<dbReference type="InterPro" id="IPR036257">
    <property type="entry name" value="Cyt_c_oxidase_su2_TM_sf"/>
</dbReference>
<evidence type="ECO:0000256" key="16">
    <source>
        <dbReference type="ARBA" id="ARBA00031399"/>
    </source>
</evidence>
<keyword evidence="11 19" id="KW-1133">Transmembrane helix</keyword>
<dbReference type="GO" id="GO:0020037">
    <property type="term" value="F:heme binding"/>
    <property type="evidence" value="ECO:0007669"/>
    <property type="project" value="InterPro"/>
</dbReference>
<dbReference type="EMBL" id="JACHXR010000004">
    <property type="protein sequence ID" value="MBB3230945.1"/>
    <property type="molecule type" value="Genomic_DNA"/>
</dbReference>
<keyword evidence="12 18" id="KW-0408">Iron</keyword>
<dbReference type="InterPro" id="IPR002429">
    <property type="entry name" value="CcO_II-like_C"/>
</dbReference>
<dbReference type="GO" id="GO:0042773">
    <property type="term" value="P:ATP synthesis coupled electron transport"/>
    <property type="evidence" value="ECO:0007669"/>
    <property type="project" value="TreeGrafter"/>
</dbReference>
<evidence type="ECO:0000256" key="15">
    <source>
        <dbReference type="ARBA" id="ARBA00024688"/>
    </source>
</evidence>